<keyword evidence="2" id="KW-1185">Reference proteome</keyword>
<protein>
    <submittedName>
        <fullName evidence="1">Uncharacterized protein</fullName>
    </submittedName>
</protein>
<sequence>MLPFIIFSLPHIQTTKLFLTPRHQLTRTLLALPPSLGHVPSPVLKTVCFLIHPYSTNDLTPSHGTDSTSPEHSRSAYSDDFHTIFFL</sequence>
<comment type="caution">
    <text evidence="1">The sequence shown here is derived from an EMBL/GenBank/DDBJ whole genome shotgun (WGS) entry which is preliminary data.</text>
</comment>
<evidence type="ECO:0000313" key="1">
    <source>
        <dbReference type="EMBL" id="GFQ90827.1"/>
    </source>
</evidence>
<organism evidence="1 2">
    <name type="scientific">Trichonephila clavata</name>
    <name type="common">Joro spider</name>
    <name type="synonym">Nephila clavata</name>
    <dbReference type="NCBI Taxonomy" id="2740835"/>
    <lineage>
        <taxon>Eukaryota</taxon>
        <taxon>Metazoa</taxon>
        <taxon>Ecdysozoa</taxon>
        <taxon>Arthropoda</taxon>
        <taxon>Chelicerata</taxon>
        <taxon>Arachnida</taxon>
        <taxon>Araneae</taxon>
        <taxon>Araneomorphae</taxon>
        <taxon>Entelegynae</taxon>
        <taxon>Araneoidea</taxon>
        <taxon>Nephilidae</taxon>
        <taxon>Trichonephila</taxon>
    </lineage>
</organism>
<name>A0A8X6IAM8_TRICU</name>
<proteinExistence type="predicted"/>
<gene>
    <name evidence="1" type="ORF">TNCT_121831</name>
</gene>
<dbReference type="EMBL" id="BMAO01023772">
    <property type="protein sequence ID" value="GFQ90827.1"/>
    <property type="molecule type" value="Genomic_DNA"/>
</dbReference>
<reference evidence="1" key="1">
    <citation type="submission" date="2020-07" db="EMBL/GenBank/DDBJ databases">
        <title>Multicomponent nature underlies the extraordinary mechanical properties of spider dragline silk.</title>
        <authorList>
            <person name="Kono N."/>
            <person name="Nakamura H."/>
            <person name="Mori M."/>
            <person name="Yoshida Y."/>
            <person name="Ohtoshi R."/>
            <person name="Malay A.D."/>
            <person name="Moran D.A.P."/>
            <person name="Tomita M."/>
            <person name="Numata K."/>
            <person name="Arakawa K."/>
        </authorList>
    </citation>
    <scope>NUCLEOTIDE SEQUENCE</scope>
</reference>
<dbReference type="Proteomes" id="UP000887116">
    <property type="component" value="Unassembled WGS sequence"/>
</dbReference>
<dbReference type="AlphaFoldDB" id="A0A8X6IAM8"/>
<accession>A0A8X6IAM8</accession>
<evidence type="ECO:0000313" key="2">
    <source>
        <dbReference type="Proteomes" id="UP000887116"/>
    </source>
</evidence>